<evidence type="ECO:0000256" key="9">
    <source>
        <dbReference type="ARBA" id="ARBA00022679"/>
    </source>
</evidence>
<organism evidence="21 22">
    <name type="scientific">Imperialibacter roseus</name>
    <dbReference type="NCBI Taxonomy" id="1324217"/>
    <lineage>
        <taxon>Bacteria</taxon>
        <taxon>Pseudomonadati</taxon>
        <taxon>Bacteroidota</taxon>
        <taxon>Cytophagia</taxon>
        <taxon>Cytophagales</taxon>
        <taxon>Flammeovirgaceae</taxon>
        <taxon>Imperialibacter</taxon>
    </lineage>
</organism>
<evidence type="ECO:0000256" key="5">
    <source>
        <dbReference type="ARBA" id="ARBA00022475"/>
    </source>
</evidence>
<evidence type="ECO:0000259" key="19">
    <source>
        <dbReference type="Pfam" id="PF00905"/>
    </source>
</evidence>
<evidence type="ECO:0000256" key="6">
    <source>
        <dbReference type="ARBA" id="ARBA00022645"/>
    </source>
</evidence>
<keyword evidence="6" id="KW-0121">Carboxypeptidase</keyword>
<dbReference type="InterPro" id="IPR001460">
    <property type="entry name" value="PCN-bd_Tpept"/>
</dbReference>
<keyword evidence="22" id="KW-1185">Reference proteome</keyword>
<feature type="domain" description="Penicillin-binding protein transpeptidase" evidence="19">
    <location>
        <begin position="423"/>
        <end position="667"/>
    </location>
</feature>
<dbReference type="InterPro" id="IPR023346">
    <property type="entry name" value="Lysozyme-like_dom_sf"/>
</dbReference>
<evidence type="ECO:0000256" key="7">
    <source>
        <dbReference type="ARBA" id="ARBA00022670"/>
    </source>
</evidence>
<dbReference type="Proteomes" id="UP001302349">
    <property type="component" value="Chromosome"/>
</dbReference>
<protein>
    <submittedName>
        <fullName evidence="21">Transglycosylase domain-containing protein</fullName>
        <ecNumber evidence="21">2.4.-.-</ecNumber>
    </submittedName>
</protein>
<evidence type="ECO:0000256" key="10">
    <source>
        <dbReference type="ARBA" id="ARBA00022801"/>
    </source>
</evidence>
<evidence type="ECO:0000313" key="22">
    <source>
        <dbReference type="Proteomes" id="UP001302349"/>
    </source>
</evidence>
<dbReference type="SUPFAM" id="SSF53955">
    <property type="entry name" value="Lysozyme-like"/>
    <property type="match status" value="1"/>
</dbReference>
<dbReference type="PANTHER" id="PTHR32282">
    <property type="entry name" value="BINDING PROTEIN TRANSPEPTIDASE, PUTATIVE-RELATED"/>
    <property type="match status" value="1"/>
</dbReference>
<dbReference type="PANTHER" id="PTHR32282:SF11">
    <property type="entry name" value="PENICILLIN-BINDING PROTEIN 1B"/>
    <property type="match status" value="1"/>
</dbReference>
<dbReference type="InterPro" id="IPR012338">
    <property type="entry name" value="Beta-lactam/transpept-like"/>
</dbReference>
<keyword evidence="10" id="KW-0378">Hydrolase</keyword>
<keyword evidence="8 21" id="KW-0328">Glycosyltransferase</keyword>
<keyword evidence="18" id="KW-0812">Transmembrane</keyword>
<keyword evidence="9 21" id="KW-0808">Transferase</keyword>
<dbReference type="Pfam" id="PF00905">
    <property type="entry name" value="Transpeptidase"/>
    <property type="match status" value="1"/>
</dbReference>
<evidence type="ECO:0000256" key="13">
    <source>
        <dbReference type="ARBA" id="ARBA00023136"/>
    </source>
</evidence>
<keyword evidence="15" id="KW-0961">Cell wall biogenesis/degradation</keyword>
<comment type="similarity">
    <text evidence="4">In the N-terminal section; belongs to the glycosyltransferase 51 family.</text>
</comment>
<dbReference type="EMBL" id="CP136051">
    <property type="protein sequence ID" value="WOK05948.1"/>
    <property type="molecule type" value="Genomic_DNA"/>
</dbReference>
<dbReference type="RefSeq" id="WP_317488691.1">
    <property type="nucleotide sequence ID" value="NZ_CP136051.1"/>
</dbReference>
<evidence type="ECO:0000256" key="4">
    <source>
        <dbReference type="ARBA" id="ARBA00007739"/>
    </source>
</evidence>
<keyword evidence="13 18" id="KW-0472">Membrane</keyword>
<evidence type="ECO:0000256" key="2">
    <source>
        <dbReference type="ARBA" id="ARBA00004752"/>
    </source>
</evidence>
<keyword evidence="7" id="KW-0645">Protease</keyword>
<dbReference type="Gene3D" id="1.10.3810.10">
    <property type="entry name" value="Biosynthetic peptidoglycan transglycosylase-like"/>
    <property type="match status" value="1"/>
</dbReference>
<evidence type="ECO:0000313" key="21">
    <source>
        <dbReference type="EMBL" id="WOK05948.1"/>
    </source>
</evidence>
<evidence type="ECO:0000256" key="15">
    <source>
        <dbReference type="ARBA" id="ARBA00023316"/>
    </source>
</evidence>
<comment type="similarity">
    <text evidence="3">In the C-terminal section; belongs to the transpeptidase family.</text>
</comment>
<dbReference type="EC" id="2.4.-.-" evidence="21"/>
<evidence type="ECO:0000256" key="14">
    <source>
        <dbReference type="ARBA" id="ARBA00023268"/>
    </source>
</evidence>
<reference evidence="21 22" key="1">
    <citation type="journal article" date="2023" name="Microbiol. Resour. Announc.">
        <title>Complete Genome Sequence of Imperialibacter roseus strain P4T.</title>
        <authorList>
            <person name="Tizabi D.R."/>
            <person name="Bachvaroff T."/>
            <person name="Hill R.T."/>
        </authorList>
    </citation>
    <scope>NUCLEOTIDE SEQUENCE [LARGE SCALE GENOMIC DNA]</scope>
    <source>
        <strain evidence="21 22">P4T</strain>
    </source>
</reference>
<dbReference type="InterPro" id="IPR050396">
    <property type="entry name" value="Glycosyltr_51/Transpeptidase"/>
</dbReference>
<dbReference type="Gene3D" id="3.40.710.10">
    <property type="entry name" value="DD-peptidase/beta-lactamase superfamily"/>
    <property type="match status" value="2"/>
</dbReference>
<evidence type="ECO:0000256" key="17">
    <source>
        <dbReference type="ARBA" id="ARBA00049902"/>
    </source>
</evidence>
<evidence type="ECO:0000256" key="11">
    <source>
        <dbReference type="ARBA" id="ARBA00022960"/>
    </source>
</evidence>
<dbReference type="InterPro" id="IPR036950">
    <property type="entry name" value="PBP_transglycosylase"/>
</dbReference>
<evidence type="ECO:0000256" key="16">
    <source>
        <dbReference type="ARBA" id="ARBA00034000"/>
    </source>
</evidence>
<feature type="transmembrane region" description="Helical" evidence="18">
    <location>
        <begin position="7"/>
        <end position="28"/>
    </location>
</feature>
<evidence type="ECO:0000256" key="12">
    <source>
        <dbReference type="ARBA" id="ARBA00022984"/>
    </source>
</evidence>
<sequence length="758" mass="85318">MKSNKIKWLLITLWVVFICTMVGVPVFFNMIGNNSFGLFGELPGLESLENPEEETASQLFSADNVLLGKYFRENRTPVTYDELSRELTETLLVTEDLRFSEHSGIDLRALVRAVVGKLTFSFAGGGSTITMQLAENLYKTEQENKGKLHNVPGLGQIITKFKEWIIAVQLEKNYTKEEILAMYLNTVPFGSNAFGIKAAAKTFFNKEPKQITYHEAALLVGLVNAPTRYSPILNPETSMRKRNEVLYNLRKYNRIDQIAYDSLRAKEFDLQYKVDGHNEGLATYFRTVIRNFLMDWTTQHGYDLFEDGLKIYTTIDSRMQTYAEDAVRQHMDTLQSVFIKHLEGRNPWINEDFTEVENFIETTMQRTSYYKSLVKEYGKDADSVDILLNLKRPMKVFSWDGEIDTLMSAYDSLKYYKHFLQAGFMAMDPHSGHIKAWVGGIDHKYFQFDHVMQGKRQPGSTIKPFVYSAVIDNGYSPCYEVADAPITFSFPGQDPPTWTPSNAVGNPTGQMMTIRSALAQSVNTITAYWMKKLGPQTVVDYAHRIGIQSDLAAVPALCLGAGGEVSVYEMVGAYSTFVNQGVWTEPIFITRIEDENGRVLQDFVPQTREALSEETAYTMLYMLRGATEEPHGSGGGLSREIKANNQVGAKTGTTQNASDGWFMGVTKDLVAGGWVGGDDRSIHFRNWAMGQGARTAMPIWNNFMLKVYADPDLGIEKGPFPKPVNGLSVELDCSKHDRTQGIDSLGVDIEKVSEDDIF</sequence>
<keyword evidence="12" id="KW-0573">Peptidoglycan synthesis</keyword>
<keyword evidence="14" id="KW-0511">Multifunctional enzyme</keyword>
<name>A0ABZ0INC3_9BACT</name>
<dbReference type="InterPro" id="IPR001264">
    <property type="entry name" value="Glyco_trans_51"/>
</dbReference>
<comment type="catalytic activity">
    <reaction evidence="16">
        <text>Preferential cleavage: (Ac)2-L-Lys-D-Ala-|-D-Ala. Also transpeptidation of peptidyl-alanyl moieties that are N-acyl substituents of D-alanine.</text>
        <dbReference type="EC" id="3.4.16.4"/>
    </reaction>
</comment>
<dbReference type="Pfam" id="PF00912">
    <property type="entry name" value="Transgly"/>
    <property type="match status" value="1"/>
</dbReference>
<evidence type="ECO:0000259" key="20">
    <source>
        <dbReference type="Pfam" id="PF00912"/>
    </source>
</evidence>
<evidence type="ECO:0000256" key="3">
    <source>
        <dbReference type="ARBA" id="ARBA00007090"/>
    </source>
</evidence>
<keyword evidence="11" id="KW-0133">Cell shape</keyword>
<keyword evidence="18" id="KW-1133">Transmembrane helix</keyword>
<gene>
    <name evidence="21" type="ORF">RT717_22995</name>
</gene>
<evidence type="ECO:0000256" key="8">
    <source>
        <dbReference type="ARBA" id="ARBA00022676"/>
    </source>
</evidence>
<keyword evidence="5" id="KW-1003">Cell membrane</keyword>
<comment type="pathway">
    <text evidence="2">Cell wall biogenesis; peptidoglycan biosynthesis.</text>
</comment>
<dbReference type="SUPFAM" id="SSF56601">
    <property type="entry name" value="beta-lactamase/transpeptidase-like"/>
    <property type="match status" value="1"/>
</dbReference>
<feature type="domain" description="Glycosyl transferase family 51" evidence="20">
    <location>
        <begin position="67"/>
        <end position="249"/>
    </location>
</feature>
<dbReference type="GO" id="GO:0016757">
    <property type="term" value="F:glycosyltransferase activity"/>
    <property type="evidence" value="ECO:0007669"/>
    <property type="project" value="UniProtKB-KW"/>
</dbReference>
<comment type="subcellular location">
    <subcellularLocation>
        <location evidence="1">Cell membrane</location>
    </subcellularLocation>
</comment>
<accession>A0ABZ0INC3</accession>
<evidence type="ECO:0000256" key="1">
    <source>
        <dbReference type="ARBA" id="ARBA00004236"/>
    </source>
</evidence>
<evidence type="ECO:0000256" key="18">
    <source>
        <dbReference type="SAM" id="Phobius"/>
    </source>
</evidence>
<comment type="catalytic activity">
    <reaction evidence="17">
        <text>[GlcNAc-(1-&gt;4)-Mur2Ac(oyl-L-Ala-gamma-D-Glu-L-Lys-D-Ala-D-Ala)](n)-di-trans,octa-cis-undecaprenyl diphosphate + beta-D-GlcNAc-(1-&gt;4)-Mur2Ac(oyl-L-Ala-gamma-D-Glu-L-Lys-D-Ala-D-Ala)-di-trans,octa-cis-undecaprenyl diphosphate = [GlcNAc-(1-&gt;4)-Mur2Ac(oyl-L-Ala-gamma-D-Glu-L-Lys-D-Ala-D-Ala)](n+1)-di-trans,octa-cis-undecaprenyl diphosphate + di-trans,octa-cis-undecaprenyl diphosphate + H(+)</text>
        <dbReference type="Rhea" id="RHEA:23708"/>
        <dbReference type="Rhea" id="RHEA-COMP:9602"/>
        <dbReference type="Rhea" id="RHEA-COMP:9603"/>
        <dbReference type="ChEBI" id="CHEBI:15378"/>
        <dbReference type="ChEBI" id="CHEBI:58405"/>
        <dbReference type="ChEBI" id="CHEBI:60033"/>
        <dbReference type="ChEBI" id="CHEBI:78435"/>
        <dbReference type="EC" id="2.4.99.28"/>
    </reaction>
</comment>
<proteinExistence type="inferred from homology"/>